<gene>
    <name evidence="2" type="ORF">FHS44_000092</name>
</gene>
<evidence type="ECO:0000259" key="1">
    <source>
        <dbReference type="Pfam" id="PF21806"/>
    </source>
</evidence>
<comment type="caution">
    <text evidence="2">The sequence shown here is derived from an EMBL/GenBank/DDBJ whole genome shotgun (WGS) entry which is preliminary data.</text>
</comment>
<dbReference type="RefSeq" id="WP_184711852.1">
    <property type="nucleotide sequence ID" value="NZ_JACHJP010000001.1"/>
</dbReference>
<organism evidence="2 3">
    <name type="scientific">Streptosporangium saharense</name>
    <dbReference type="NCBI Taxonomy" id="1706840"/>
    <lineage>
        <taxon>Bacteria</taxon>
        <taxon>Bacillati</taxon>
        <taxon>Actinomycetota</taxon>
        <taxon>Actinomycetes</taxon>
        <taxon>Streptosporangiales</taxon>
        <taxon>Streptosporangiaceae</taxon>
        <taxon>Streptosporangium</taxon>
    </lineage>
</organism>
<keyword evidence="3" id="KW-1185">Reference proteome</keyword>
<reference evidence="2 3" key="1">
    <citation type="submission" date="2020-08" db="EMBL/GenBank/DDBJ databases">
        <title>Genomic Encyclopedia of Type Strains, Phase III (KMG-III): the genomes of soil and plant-associated and newly described type strains.</title>
        <authorList>
            <person name="Whitman W."/>
        </authorList>
    </citation>
    <scope>NUCLEOTIDE SEQUENCE [LARGE SCALE GENOMIC DNA]</scope>
    <source>
        <strain evidence="2 3">CECT 8840</strain>
    </source>
</reference>
<sequence>MESISVQRRGELVRASRDTRKLELHDYYGADNEDLKLFLAGDLDAVEASYRQWAVKVAEEERKGRHLRRVRLISEPLSDYQRMSVRYSGMAVDAGEDLRWLPRRLASAILLPGNDMFVLDGGLAMFNVLDGNGERVDIQFTDDPAVVARCVEVFEAAYSVAVPHREYHPA</sequence>
<feature type="domain" description="DUF6879" evidence="1">
    <location>
        <begin position="15"/>
        <end position="168"/>
    </location>
</feature>
<dbReference type="InterPro" id="IPR049244">
    <property type="entry name" value="DUF6879"/>
</dbReference>
<evidence type="ECO:0000313" key="3">
    <source>
        <dbReference type="Proteomes" id="UP000552644"/>
    </source>
</evidence>
<name>A0A7W7VKF1_9ACTN</name>
<dbReference type="EMBL" id="JACHJP010000001">
    <property type="protein sequence ID" value="MBB4913020.1"/>
    <property type="molecule type" value="Genomic_DNA"/>
</dbReference>
<proteinExistence type="predicted"/>
<evidence type="ECO:0000313" key="2">
    <source>
        <dbReference type="EMBL" id="MBB4913020.1"/>
    </source>
</evidence>
<accession>A0A7W7VKF1</accession>
<protein>
    <recommendedName>
        <fullName evidence="1">DUF6879 domain-containing protein</fullName>
    </recommendedName>
</protein>
<dbReference type="Proteomes" id="UP000552644">
    <property type="component" value="Unassembled WGS sequence"/>
</dbReference>
<dbReference type="AlphaFoldDB" id="A0A7W7VKF1"/>
<dbReference type="Pfam" id="PF21806">
    <property type="entry name" value="DUF6879"/>
    <property type="match status" value="1"/>
</dbReference>